<dbReference type="FunFam" id="1.25.40.20:FF:000978">
    <property type="entry name" value="Uncharacterized protein"/>
    <property type="match status" value="1"/>
</dbReference>
<keyword evidence="2" id="KW-0472">Membrane</keyword>
<feature type="region of interest" description="Disordered" evidence="1">
    <location>
        <begin position="412"/>
        <end position="440"/>
    </location>
</feature>
<dbReference type="InterPro" id="IPR036770">
    <property type="entry name" value="Ankyrin_rpt-contain_sf"/>
</dbReference>
<dbReference type="InterPro" id="IPR002110">
    <property type="entry name" value="Ankyrin_rpt"/>
</dbReference>
<dbReference type="GO" id="GO:0016020">
    <property type="term" value="C:membrane"/>
    <property type="evidence" value="ECO:0007669"/>
    <property type="project" value="TreeGrafter"/>
</dbReference>
<feature type="compositionally biased region" description="Basic and acidic residues" evidence="1">
    <location>
        <begin position="425"/>
        <end position="440"/>
    </location>
</feature>
<name>A0A8K0DT55_9ROSA</name>
<feature type="transmembrane region" description="Helical" evidence="2">
    <location>
        <begin position="718"/>
        <end position="745"/>
    </location>
</feature>
<dbReference type="Gene3D" id="1.25.40.20">
    <property type="entry name" value="Ankyrin repeat-containing domain"/>
    <property type="match status" value="3"/>
</dbReference>
<dbReference type="Pfam" id="PF12796">
    <property type="entry name" value="Ank_2"/>
    <property type="match status" value="2"/>
</dbReference>
<feature type="transmembrane region" description="Helical" evidence="2">
    <location>
        <begin position="685"/>
        <end position="706"/>
    </location>
</feature>
<sequence length="758" mass="85255">METSSLELESMKKYLFKIAMKGDWEQVVKIYELDHRAHSVKITRSGDTALHVAVSDCQEDIVERLVELIKSSKQGNPREALAVENERGNTALHLAASMGNVKMCSCIASVDPSLVGVFNNDRESPLFLTALRGQKEAFLCLHHICGPDQGSSYCRRKDGETILHCAIAGDYFDLAFQIIHLYEELVNLVNERGFTPLHILASKPAAFKSGSNLGRWNSIIYHCIFVDDLKTEAPYHRPSLIKRFEDEKDPSHPENYQTCINFLRLLRNAFQTVTLKSNPKQHNTSDAEEGKATHNEGKKGKKSTPETEGHHIYPSNYTTLIDFVKLVYKSMLIVLGLGSTAIIKIRQKKEKHKWSVQVMNKLLQHTSMYEYEDTGASPQALHHKDDETKPYEIIDGGHVTFGADFLFDKPTPSSTSIADSSKSTDNYKIDREKNSTTEGELERETAEIEKKETAILIAAKNGVTEMVEKILELFPVAVHDMNADKKNIVLLAVEHRQPHVYRLLLKRNILKDTVFRKLDKNGNSALHLAAILGGYKPWLIPGAALQMQWEIKWFEFVKNSMPPHYFVRYNNDRKTPKELFSETHKDLVKAGGEWLTNTSESCSVVAALIATVAFATSTTVPGGNIEETGRPALENQPAFKVFAVSSLIALCFSVTSVVMFLAILTSRYQENDFGKDLPRKLLIGLTSLFVSIASMLLSFCAGHFFVLKDELQYAAFPVYAITCLPVSFFAIAQFPLYFDLIWAAYKKVPQRSYKTAPL</sequence>
<feature type="region of interest" description="Disordered" evidence="1">
    <location>
        <begin position="276"/>
        <end position="310"/>
    </location>
</feature>
<feature type="compositionally biased region" description="Low complexity" evidence="1">
    <location>
        <begin position="412"/>
        <end position="424"/>
    </location>
</feature>
<evidence type="ECO:0000313" key="5">
    <source>
        <dbReference type="Proteomes" id="UP000796880"/>
    </source>
</evidence>
<evidence type="ECO:0000256" key="2">
    <source>
        <dbReference type="SAM" id="Phobius"/>
    </source>
</evidence>
<dbReference type="SUPFAM" id="SSF48403">
    <property type="entry name" value="Ankyrin repeat"/>
    <property type="match status" value="2"/>
</dbReference>
<dbReference type="Pfam" id="PF13962">
    <property type="entry name" value="PGG"/>
    <property type="match status" value="1"/>
</dbReference>
<feature type="domain" description="PGG" evidence="3">
    <location>
        <begin position="593"/>
        <end position="705"/>
    </location>
</feature>
<dbReference type="EMBL" id="VOIH02000010">
    <property type="protein sequence ID" value="KAF3436251.1"/>
    <property type="molecule type" value="Genomic_DNA"/>
</dbReference>
<accession>A0A8K0DT55</accession>
<gene>
    <name evidence="4" type="ORF">FNV43_RR23343</name>
</gene>
<protein>
    <recommendedName>
        <fullName evidence="3">PGG domain-containing protein</fullName>
    </recommendedName>
</protein>
<dbReference type="InterPro" id="IPR026961">
    <property type="entry name" value="PGG_dom"/>
</dbReference>
<organism evidence="4 5">
    <name type="scientific">Rhamnella rubrinervis</name>
    <dbReference type="NCBI Taxonomy" id="2594499"/>
    <lineage>
        <taxon>Eukaryota</taxon>
        <taxon>Viridiplantae</taxon>
        <taxon>Streptophyta</taxon>
        <taxon>Embryophyta</taxon>
        <taxon>Tracheophyta</taxon>
        <taxon>Spermatophyta</taxon>
        <taxon>Magnoliopsida</taxon>
        <taxon>eudicotyledons</taxon>
        <taxon>Gunneridae</taxon>
        <taxon>Pentapetalae</taxon>
        <taxon>rosids</taxon>
        <taxon>fabids</taxon>
        <taxon>Rosales</taxon>
        <taxon>Rhamnaceae</taxon>
        <taxon>rhamnoid group</taxon>
        <taxon>Rhamneae</taxon>
        <taxon>Rhamnella</taxon>
    </lineage>
</organism>
<evidence type="ECO:0000256" key="1">
    <source>
        <dbReference type="SAM" id="MobiDB-lite"/>
    </source>
</evidence>
<dbReference type="OrthoDB" id="20727at2759"/>
<comment type="caution">
    <text evidence="4">The sequence shown here is derived from an EMBL/GenBank/DDBJ whole genome shotgun (WGS) entry which is preliminary data.</text>
</comment>
<keyword evidence="2" id="KW-0812">Transmembrane</keyword>
<feature type="compositionally biased region" description="Basic and acidic residues" evidence="1">
    <location>
        <begin position="283"/>
        <end position="310"/>
    </location>
</feature>
<reference evidence="4" key="1">
    <citation type="submission" date="2020-03" db="EMBL/GenBank/DDBJ databases">
        <title>A high-quality chromosome-level genome assembly of a woody plant with both climbing and erect habits, Rhamnella rubrinervis.</title>
        <authorList>
            <person name="Lu Z."/>
            <person name="Yang Y."/>
            <person name="Zhu X."/>
            <person name="Sun Y."/>
        </authorList>
    </citation>
    <scope>NUCLEOTIDE SEQUENCE</scope>
    <source>
        <strain evidence="4">BYM</strain>
        <tissue evidence="4">Leaf</tissue>
    </source>
</reference>
<keyword evidence="5" id="KW-1185">Reference proteome</keyword>
<dbReference type="SMART" id="SM00248">
    <property type="entry name" value="ANK"/>
    <property type="match status" value="5"/>
</dbReference>
<dbReference type="PANTHER" id="PTHR24177">
    <property type="entry name" value="CASKIN"/>
    <property type="match status" value="1"/>
</dbReference>
<feature type="transmembrane region" description="Helical" evidence="2">
    <location>
        <begin position="641"/>
        <end position="664"/>
    </location>
</feature>
<keyword evidence="2" id="KW-1133">Transmembrane helix</keyword>
<evidence type="ECO:0000259" key="3">
    <source>
        <dbReference type="Pfam" id="PF13962"/>
    </source>
</evidence>
<proteinExistence type="predicted"/>
<dbReference type="AlphaFoldDB" id="A0A8K0DT55"/>
<dbReference type="PANTHER" id="PTHR24177:SF103">
    <property type="entry name" value="PGG DOMAIN-CONTAINING PROTEIN"/>
    <property type="match status" value="1"/>
</dbReference>
<evidence type="ECO:0000313" key="4">
    <source>
        <dbReference type="EMBL" id="KAF3436251.1"/>
    </source>
</evidence>
<dbReference type="Proteomes" id="UP000796880">
    <property type="component" value="Unassembled WGS sequence"/>
</dbReference>